<evidence type="ECO:0000256" key="3">
    <source>
        <dbReference type="ARBA" id="ARBA00022741"/>
    </source>
</evidence>
<dbReference type="RefSeq" id="WP_018065006.1">
    <property type="nucleotide sequence ID" value="NZ_AQWH01000010.1"/>
</dbReference>
<dbReference type="AlphaFoldDB" id="A0A1U9YZG5"/>
<dbReference type="InterPro" id="IPR027417">
    <property type="entry name" value="P-loop_NTPase"/>
</dbReference>
<organism evidence="6 7">
    <name type="scientific">Martelella mediterranea DSM 17316</name>
    <dbReference type="NCBI Taxonomy" id="1122214"/>
    <lineage>
        <taxon>Bacteria</taxon>
        <taxon>Pseudomonadati</taxon>
        <taxon>Pseudomonadota</taxon>
        <taxon>Alphaproteobacteria</taxon>
        <taxon>Hyphomicrobiales</taxon>
        <taxon>Aurantimonadaceae</taxon>
        <taxon>Martelella</taxon>
    </lineage>
</organism>
<evidence type="ECO:0000313" key="7">
    <source>
        <dbReference type="Proteomes" id="UP000191135"/>
    </source>
</evidence>
<dbReference type="EMBL" id="CP020330">
    <property type="protein sequence ID" value="AQZ50752.1"/>
    <property type="molecule type" value="Genomic_DNA"/>
</dbReference>
<dbReference type="PROSITE" id="PS00211">
    <property type="entry name" value="ABC_TRANSPORTER_1"/>
    <property type="match status" value="1"/>
</dbReference>
<reference evidence="6 7" key="1">
    <citation type="submission" date="2017-03" db="EMBL/GenBank/DDBJ databases">
        <title>Foreign affairs: Plasmid Transfer between Roseobacters and Rhizobia.</title>
        <authorList>
            <person name="Bartling P."/>
            <person name="Bunk B."/>
            <person name="Overmann J."/>
            <person name="Brinkmann H."/>
            <person name="Petersen J."/>
        </authorList>
    </citation>
    <scope>NUCLEOTIDE SEQUENCE [LARGE SCALE GENOMIC DNA]</scope>
    <source>
        <strain evidence="6 7">MACL11</strain>
    </source>
</reference>
<name>A0A1U9YZG5_9HYPH</name>
<evidence type="ECO:0000256" key="2">
    <source>
        <dbReference type="ARBA" id="ARBA00022448"/>
    </source>
</evidence>
<keyword evidence="7" id="KW-1185">Reference proteome</keyword>
<dbReference type="PANTHER" id="PTHR42781:SF4">
    <property type="entry name" value="SPERMIDINE_PUTRESCINE IMPORT ATP-BINDING PROTEIN POTA"/>
    <property type="match status" value="1"/>
</dbReference>
<dbReference type="InterPro" id="IPR003439">
    <property type="entry name" value="ABC_transporter-like_ATP-bd"/>
</dbReference>
<dbReference type="GO" id="GO:0015697">
    <property type="term" value="P:quaternary ammonium group transport"/>
    <property type="evidence" value="ECO:0007669"/>
    <property type="project" value="UniProtKB-ARBA"/>
</dbReference>
<dbReference type="InterPro" id="IPR050093">
    <property type="entry name" value="ABC_SmlMolc_Importer"/>
</dbReference>
<dbReference type="STRING" id="1122214.Mame_01390"/>
<dbReference type="EC" id="3.6.3.25" evidence="6"/>
<evidence type="ECO:0000256" key="1">
    <source>
        <dbReference type="ARBA" id="ARBA00005417"/>
    </source>
</evidence>
<accession>A0A1U9YZG5</accession>
<keyword evidence="6" id="KW-0378">Hydrolase</keyword>
<dbReference type="Proteomes" id="UP000191135">
    <property type="component" value="Chromosome"/>
</dbReference>
<dbReference type="Pfam" id="PF00005">
    <property type="entry name" value="ABC_tran"/>
    <property type="match status" value="1"/>
</dbReference>
<keyword evidence="2" id="KW-0813">Transport</keyword>
<dbReference type="FunFam" id="3.40.50.300:FF:000425">
    <property type="entry name" value="Probable ABC transporter, ATP-binding subunit"/>
    <property type="match status" value="1"/>
</dbReference>
<dbReference type="eggNOG" id="COG1118">
    <property type="taxonomic scope" value="Bacteria"/>
</dbReference>
<keyword evidence="3" id="KW-0547">Nucleotide-binding</keyword>
<dbReference type="Gene3D" id="3.40.50.300">
    <property type="entry name" value="P-loop containing nucleotide triphosphate hydrolases"/>
    <property type="match status" value="1"/>
</dbReference>
<dbReference type="InterPro" id="IPR017871">
    <property type="entry name" value="ABC_transporter-like_CS"/>
</dbReference>
<dbReference type="GO" id="GO:0016887">
    <property type="term" value="F:ATP hydrolysis activity"/>
    <property type="evidence" value="ECO:0007669"/>
    <property type="project" value="InterPro"/>
</dbReference>
<dbReference type="GO" id="GO:0005524">
    <property type="term" value="F:ATP binding"/>
    <property type="evidence" value="ECO:0007669"/>
    <property type="project" value="UniProtKB-KW"/>
</dbReference>
<sequence length="250" mass="27624">MALTVENVSKSYGSNKVLDRVDLDIRPGEFVALLGPSGSGKTTLLRIIAGLQFADEGRLLMEGEDITGLEARLRRFGMVFQSYALFETKTVAENAAFGLKMRPRATRPSREEIGKRVRDLLDMAEIGHLSDRYPSQLSGGQRQRVALARALAIEPRLLLLDEPFSALDTKIRKGLRGALRDLQRKVGIAAILVTHDQEEAFEIADRIAVMSEGHIEQFGTAEELLRRPATPFVAEFLEGMSNYQNLGAGI</sequence>
<gene>
    <name evidence="6" type="primary">cysA_3</name>
    <name evidence="6" type="ORF">Mame_01390</name>
</gene>
<dbReference type="InterPro" id="IPR003593">
    <property type="entry name" value="AAA+_ATPase"/>
</dbReference>
<evidence type="ECO:0000313" key="6">
    <source>
        <dbReference type="EMBL" id="AQZ50752.1"/>
    </source>
</evidence>
<evidence type="ECO:0000259" key="5">
    <source>
        <dbReference type="PROSITE" id="PS50893"/>
    </source>
</evidence>
<dbReference type="SMART" id="SM00382">
    <property type="entry name" value="AAA"/>
    <property type="match status" value="1"/>
</dbReference>
<comment type="similarity">
    <text evidence="1">Belongs to the ABC transporter superfamily.</text>
</comment>
<keyword evidence="4 6" id="KW-0067">ATP-binding</keyword>
<evidence type="ECO:0000256" key="4">
    <source>
        <dbReference type="ARBA" id="ARBA00022840"/>
    </source>
</evidence>
<dbReference type="SUPFAM" id="SSF52540">
    <property type="entry name" value="P-loop containing nucleoside triphosphate hydrolases"/>
    <property type="match status" value="1"/>
</dbReference>
<dbReference type="OrthoDB" id="9802264at2"/>
<protein>
    <submittedName>
        <fullName evidence="6">Sulfate/thiosulfate import ATP-binding protein CysA</fullName>
        <ecNumber evidence="6">3.6.3.25</ecNumber>
    </submittedName>
</protein>
<feature type="domain" description="ABC transporter" evidence="5">
    <location>
        <begin position="3"/>
        <end position="237"/>
    </location>
</feature>
<dbReference type="PROSITE" id="PS50893">
    <property type="entry name" value="ABC_TRANSPORTER_2"/>
    <property type="match status" value="1"/>
</dbReference>
<dbReference type="PANTHER" id="PTHR42781">
    <property type="entry name" value="SPERMIDINE/PUTRESCINE IMPORT ATP-BINDING PROTEIN POTA"/>
    <property type="match status" value="1"/>
</dbReference>
<dbReference type="KEGG" id="mmed:Mame_01390"/>
<proteinExistence type="inferred from homology"/>